<keyword evidence="5 10" id="KW-0658">Purine biosynthesis</keyword>
<feature type="domain" description="MGS-like" evidence="11">
    <location>
        <begin position="4"/>
        <end position="153"/>
    </location>
</feature>
<evidence type="ECO:0000256" key="2">
    <source>
        <dbReference type="ARBA" id="ARBA00004954"/>
    </source>
</evidence>
<evidence type="ECO:0000256" key="3">
    <source>
        <dbReference type="ARBA" id="ARBA00007667"/>
    </source>
</evidence>
<evidence type="ECO:0000256" key="8">
    <source>
        <dbReference type="ARBA" id="ARBA00050488"/>
    </source>
</evidence>
<dbReference type="OrthoDB" id="9802065at2"/>
<comment type="catalytic activity">
    <reaction evidence="8 10">
        <text>(6R)-10-formyltetrahydrofolate + 5-amino-1-(5-phospho-beta-D-ribosyl)imidazole-4-carboxamide = 5-formamido-1-(5-phospho-D-ribosyl)imidazole-4-carboxamide + (6S)-5,6,7,8-tetrahydrofolate</text>
        <dbReference type="Rhea" id="RHEA:22192"/>
        <dbReference type="ChEBI" id="CHEBI:57453"/>
        <dbReference type="ChEBI" id="CHEBI:58467"/>
        <dbReference type="ChEBI" id="CHEBI:58475"/>
        <dbReference type="ChEBI" id="CHEBI:195366"/>
        <dbReference type="EC" id="2.1.2.3"/>
    </reaction>
</comment>
<dbReference type="UniPathway" id="UPA00074">
    <property type="reaction ID" value="UER00133"/>
</dbReference>
<dbReference type="Pfam" id="PF02142">
    <property type="entry name" value="MGS"/>
    <property type="match status" value="1"/>
</dbReference>
<dbReference type="SMART" id="SM00798">
    <property type="entry name" value="AICARFT_IMPCHas"/>
    <property type="match status" value="1"/>
</dbReference>
<evidence type="ECO:0000256" key="1">
    <source>
        <dbReference type="ARBA" id="ARBA00004844"/>
    </source>
</evidence>
<gene>
    <name evidence="10 12" type="primary">purH</name>
    <name evidence="12" type="ORF">CRV10_00095</name>
</gene>
<sequence>MQKNYSEKIYPIRYALISVYDKTGIIEFVTDLHKRNIKIIATEGTANLLIASGIPVLEVAKYTKFPEILNGRVKTLHPKIHGGILYRRGKDNYLIKDYKILPIDMIVVNFYPFEQKIFNKHCLVEDAIENLDIGGPTMLSSAAKNYEFVSIITKDTDYESILNELDANNNSLTLDTRLKLAIKAFKYLATYHNTIANYFNELTLPLYDHGEQNNSTITNNLPQTININFIKKQNMLYGENSHQSAAFYVQEFVDEKYSSNFSNLQGKTLSYNNMIDIDTALECLKEFVEPTCVIVKHANPCSVATSNSIYSAYSIAYKSDPISAFGGVIAFNCELDQYTVSLILECQFVEVIIVPSVTKTALKIISEKKKIRLILYNQWKNNIPKLDIKNINGGLLVQEHNSKTVDMNQLSVVTKIKPSKKELQDAMFCWKVSKFVKSNAIVCARDKTTIGIGAGQMSRIDAVKIANMKAKNAGLHTKNAVIASDAFFPFRDSIDFAATVMDVSCIIQPGGSIRDREIIEAANEHNIAMIFTNIRNFRH</sequence>
<keyword evidence="7 10" id="KW-0511">Multifunctional enzyme</keyword>
<proteinExistence type="inferred from homology"/>
<dbReference type="PIRSF" id="PIRSF000414">
    <property type="entry name" value="AICARFT_IMPCHas"/>
    <property type="match status" value="1"/>
</dbReference>
<dbReference type="Proteomes" id="UP000296144">
    <property type="component" value="Unassembled WGS sequence"/>
</dbReference>
<evidence type="ECO:0000256" key="5">
    <source>
        <dbReference type="ARBA" id="ARBA00022755"/>
    </source>
</evidence>
<protein>
    <recommendedName>
        <fullName evidence="10">Bifunctional purine biosynthesis protein PurH</fullName>
    </recommendedName>
    <domain>
        <recommendedName>
            <fullName evidence="10">Phosphoribosylaminoimidazolecarboxamide formyltransferase</fullName>
            <ecNumber evidence="10">2.1.2.3</ecNumber>
        </recommendedName>
        <alternativeName>
            <fullName evidence="10">AICAR transformylase</fullName>
        </alternativeName>
    </domain>
    <domain>
        <recommendedName>
            <fullName evidence="10">IMP cyclohydrolase</fullName>
            <ecNumber evidence="10">3.5.4.10</ecNumber>
        </recommendedName>
        <alternativeName>
            <fullName evidence="10">ATIC</fullName>
        </alternativeName>
        <alternativeName>
            <fullName evidence="10">IMP synthase</fullName>
        </alternativeName>
        <alternativeName>
            <fullName evidence="10">Inosinicase</fullName>
        </alternativeName>
    </domain>
</protein>
<name>A0A2P5SWD9_9GAMM</name>
<keyword evidence="6 10" id="KW-0378">Hydrolase</keyword>
<organism evidence="12 13">
    <name type="scientific">Candidatus Pantoea edessiphila</name>
    <dbReference type="NCBI Taxonomy" id="2044610"/>
    <lineage>
        <taxon>Bacteria</taxon>
        <taxon>Pseudomonadati</taxon>
        <taxon>Pseudomonadota</taxon>
        <taxon>Gammaproteobacteria</taxon>
        <taxon>Enterobacterales</taxon>
        <taxon>Erwiniaceae</taxon>
        <taxon>Pantoea</taxon>
    </lineage>
</organism>
<dbReference type="PANTHER" id="PTHR11692:SF0">
    <property type="entry name" value="BIFUNCTIONAL PURINE BIOSYNTHESIS PROTEIN ATIC"/>
    <property type="match status" value="1"/>
</dbReference>
<keyword evidence="13" id="KW-1185">Reference proteome</keyword>
<evidence type="ECO:0000259" key="11">
    <source>
        <dbReference type="PROSITE" id="PS51855"/>
    </source>
</evidence>
<dbReference type="FunFam" id="3.40.140.20:FF:000001">
    <property type="entry name" value="Bifunctional purine biosynthesis protein PurH"/>
    <property type="match status" value="1"/>
</dbReference>
<reference evidence="12 13" key="1">
    <citation type="journal article" date="2018" name="Genome Biol. Evol.">
        <title>Cladogenesis and Genomic Streamlining in Extracellular Endosymbionts of Tropical Stink Bugs.</title>
        <authorList>
            <person name="Otero-Bravo A."/>
            <person name="Goffredi S."/>
            <person name="Sabree Z.L."/>
        </authorList>
    </citation>
    <scope>NUCLEOTIDE SEQUENCE [LARGE SCALE GENOMIC DNA]</scope>
    <source>
        <strain evidence="12 13">SoEL</strain>
    </source>
</reference>
<dbReference type="GO" id="GO:0005829">
    <property type="term" value="C:cytosol"/>
    <property type="evidence" value="ECO:0007669"/>
    <property type="project" value="TreeGrafter"/>
</dbReference>
<evidence type="ECO:0000256" key="4">
    <source>
        <dbReference type="ARBA" id="ARBA00022679"/>
    </source>
</evidence>
<dbReference type="SUPFAM" id="SSF53927">
    <property type="entry name" value="Cytidine deaminase-like"/>
    <property type="match status" value="1"/>
</dbReference>
<dbReference type="RefSeq" id="WP_136129818.1">
    <property type="nucleotide sequence ID" value="NZ_PDKU01000001.1"/>
</dbReference>
<evidence type="ECO:0000313" key="12">
    <source>
        <dbReference type="EMBL" id="PPI86657.1"/>
    </source>
</evidence>
<dbReference type="EC" id="3.5.4.10" evidence="10"/>
<dbReference type="EC" id="2.1.2.3" evidence="10"/>
<dbReference type="GO" id="GO:0003937">
    <property type="term" value="F:IMP cyclohydrolase activity"/>
    <property type="evidence" value="ECO:0007669"/>
    <property type="project" value="UniProtKB-UniRule"/>
</dbReference>
<dbReference type="InterPro" id="IPR024051">
    <property type="entry name" value="AICAR_Tfase_dup_dom_sf"/>
</dbReference>
<dbReference type="PROSITE" id="PS51855">
    <property type="entry name" value="MGS"/>
    <property type="match status" value="1"/>
</dbReference>
<evidence type="ECO:0000313" key="13">
    <source>
        <dbReference type="Proteomes" id="UP000296144"/>
    </source>
</evidence>
<dbReference type="InterPro" id="IPR011607">
    <property type="entry name" value="MGS-like_dom"/>
</dbReference>
<dbReference type="PANTHER" id="PTHR11692">
    <property type="entry name" value="BIFUNCTIONAL PURINE BIOSYNTHESIS PROTEIN PURH"/>
    <property type="match status" value="1"/>
</dbReference>
<dbReference type="FunFam" id="3.40.50.1380:FF:000001">
    <property type="entry name" value="Bifunctional purine biosynthesis protein PurH"/>
    <property type="match status" value="1"/>
</dbReference>
<dbReference type="NCBIfam" id="TIGR00355">
    <property type="entry name" value="purH"/>
    <property type="match status" value="1"/>
</dbReference>
<evidence type="ECO:0000256" key="7">
    <source>
        <dbReference type="ARBA" id="ARBA00023268"/>
    </source>
</evidence>
<dbReference type="SMART" id="SM00851">
    <property type="entry name" value="MGS"/>
    <property type="match status" value="1"/>
</dbReference>
<dbReference type="AlphaFoldDB" id="A0A2P5SWD9"/>
<comment type="pathway">
    <text evidence="2 10">Purine metabolism; IMP biosynthesis via de novo pathway; 5-formamido-1-(5-phospho-D-ribosyl)imidazole-4-carboxamide from 5-amino-1-(5-phospho-D-ribosyl)imidazole-4-carboxamide (10-formyl THF route): step 1/1.</text>
</comment>
<dbReference type="NCBIfam" id="NF002049">
    <property type="entry name" value="PRK00881.1"/>
    <property type="match status" value="1"/>
</dbReference>
<dbReference type="HAMAP" id="MF_00139">
    <property type="entry name" value="PurH"/>
    <property type="match status" value="1"/>
</dbReference>
<keyword evidence="4 10" id="KW-0808">Transferase</keyword>
<dbReference type="CDD" id="cd01421">
    <property type="entry name" value="IMPCH"/>
    <property type="match status" value="1"/>
</dbReference>
<dbReference type="InterPro" id="IPR002695">
    <property type="entry name" value="PurH-like"/>
</dbReference>
<dbReference type="EMBL" id="PDKU01000001">
    <property type="protein sequence ID" value="PPI86657.1"/>
    <property type="molecule type" value="Genomic_DNA"/>
</dbReference>
<dbReference type="GO" id="GO:0004643">
    <property type="term" value="F:phosphoribosylaminoimidazolecarboxamide formyltransferase activity"/>
    <property type="evidence" value="ECO:0007669"/>
    <property type="project" value="UniProtKB-UniRule"/>
</dbReference>
<comment type="pathway">
    <text evidence="1 10">Purine metabolism; IMP biosynthesis via de novo pathway; IMP from 5-formamido-1-(5-phospho-D-ribosyl)imidazole-4-carboxamide: step 1/1.</text>
</comment>
<dbReference type="InterPro" id="IPR036914">
    <property type="entry name" value="MGS-like_dom_sf"/>
</dbReference>
<dbReference type="SUPFAM" id="SSF52335">
    <property type="entry name" value="Methylglyoxal synthase-like"/>
    <property type="match status" value="1"/>
</dbReference>
<comment type="domain">
    <text evidence="10">The IMP cyclohydrolase activity resides in the N-terminal region.</text>
</comment>
<dbReference type="Gene3D" id="3.40.50.1380">
    <property type="entry name" value="Methylglyoxal synthase-like domain"/>
    <property type="match status" value="1"/>
</dbReference>
<dbReference type="GO" id="GO:0006189">
    <property type="term" value="P:'de novo' IMP biosynthetic process"/>
    <property type="evidence" value="ECO:0007669"/>
    <property type="project" value="UniProtKB-UniRule"/>
</dbReference>
<comment type="caution">
    <text evidence="12">The sequence shown here is derived from an EMBL/GenBank/DDBJ whole genome shotgun (WGS) entry which is preliminary data.</text>
</comment>
<evidence type="ECO:0000256" key="6">
    <source>
        <dbReference type="ARBA" id="ARBA00022801"/>
    </source>
</evidence>
<accession>A0A2P5SWD9</accession>
<evidence type="ECO:0000256" key="10">
    <source>
        <dbReference type="HAMAP-Rule" id="MF_00139"/>
    </source>
</evidence>
<evidence type="ECO:0000256" key="9">
    <source>
        <dbReference type="ARBA" id="ARBA00050687"/>
    </source>
</evidence>
<dbReference type="Gene3D" id="3.40.140.20">
    <property type="match status" value="2"/>
</dbReference>
<comment type="catalytic activity">
    <reaction evidence="9 10">
        <text>IMP + H2O = 5-formamido-1-(5-phospho-D-ribosyl)imidazole-4-carboxamide</text>
        <dbReference type="Rhea" id="RHEA:18445"/>
        <dbReference type="ChEBI" id="CHEBI:15377"/>
        <dbReference type="ChEBI" id="CHEBI:58053"/>
        <dbReference type="ChEBI" id="CHEBI:58467"/>
        <dbReference type="EC" id="3.5.4.10"/>
    </reaction>
</comment>
<dbReference type="InterPro" id="IPR016193">
    <property type="entry name" value="Cytidine_deaminase-like"/>
</dbReference>
<dbReference type="Pfam" id="PF01808">
    <property type="entry name" value="AICARFT_IMPCHas"/>
    <property type="match status" value="1"/>
</dbReference>
<comment type="similarity">
    <text evidence="3 10">Belongs to the PurH family.</text>
</comment>